<sequence>MNSAESPQPVPMAPYIINIVPQDSATTTSDITAWLALIFAGVAFIAALLQATLQYLTSSQRDKCLRGAIGNWSSFTKTGWDFSRWRIRMHYPQVNFELDDFLKTRTKSRSSKLGDWLARNAKGHFLMTRFELEKKNRLLLNDSRWWVGDRSSIAVSGSNQLLHVRDLSFSQKISWIWFCLTNDRGHRTIFAKAGWSNIFTVLEIPPNEGLITEYEDADIIPSTVDVPVQRIKLSDLSLLCYMVGLKNVVIDTVKGSIEAQNSFIKITTQLIPGLGQAVTIDGDFSSLLFELRDTQTSCIADLCIIARGELLGGRARADIGYLPESILLYSNLQNWKSNVWANYHHFLELSNFGATDQDYLDNHEFLDRSSLRHQAAYYVETSRNTQKRWSEIWKDFDNTCTPMIIKYLATMPFNFLISAAPLKLFYEPYFSYVEENRKTWYHHLKNTKSLNIQRHLDIDVCLVRGDIACLYEDSDFQLMVCSFTQNGSWMACPCITNFQRWKSEVAGSIRETAEKSIIYLPTVTISLLEGNSVNKVRQLMKDDYFLGKNYTLESAVILSLMIVDCQLQALWCRLENTGRLATFYSKITGTFTKLSDIQGFYELAQILYPELDFDNGSEPMMVHFVAFWFELGRRKDILGPSSSLESCVDDILNEWKDVGDPCIPDILPPDWSQISKNAANRRELSDEDKKKYFGKPPKSLTKREFVEWALSATEDGGAIMRIDFIRKMIPLLQLRTFLMDIYYRFHADSSDTYLAKDSATVNVRLI</sequence>
<protein>
    <submittedName>
        <fullName evidence="2">Uncharacterized protein</fullName>
    </submittedName>
</protein>
<dbReference type="OrthoDB" id="5404335at2759"/>
<comment type="caution">
    <text evidence="2">The sequence shown here is derived from an EMBL/GenBank/DDBJ whole genome shotgun (WGS) entry which is preliminary data.</text>
</comment>
<gene>
    <name evidence="2" type="ORF">H072_9794</name>
</gene>
<dbReference type="STRING" id="1284197.S8A684"/>
<dbReference type="HOGENOM" id="CLU_361313_0_0_1"/>
<dbReference type="Proteomes" id="UP000015100">
    <property type="component" value="Unassembled WGS sequence"/>
</dbReference>
<keyword evidence="1" id="KW-0812">Transmembrane</keyword>
<proteinExistence type="predicted"/>
<feature type="transmembrane region" description="Helical" evidence="1">
    <location>
        <begin position="31"/>
        <end position="56"/>
    </location>
</feature>
<dbReference type="OMA" id="FRICHWR"/>
<dbReference type="AlphaFoldDB" id="S8A684"/>
<dbReference type="eggNOG" id="ENOG502SSIK">
    <property type="taxonomic scope" value="Eukaryota"/>
</dbReference>
<keyword evidence="3" id="KW-1185">Reference proteome</keyword>
<keyword evidence="1" id="KW-1133">Transmembrane helix</keyword>
<evidence type="ECO:0000256" key="1">
    <source>
        <dbReference type="SAM" id="Phobius"/>
    </source>
</evidence>
<dbReference type="EMBL" id="AQGS01000844">
    <property type="protein sequence ID" value="EPS36646.1"/>
    <property type="molecule type" value="Genomic_DNA"/>
</dbReference>
<name>S8A684_DACHA</name>
<organism evidence="2 3">
    <name type="scientific">Dactylellina haptotyla (strain CBS 200.50)</name>
    <name type="common">Nematode-trapping fungus</name>
    <name type="synonym">Monacrosporium haptotylum</name>
    <dbReference type="NCBI Taxonomy" id="1284197"/>
    <lineage>
        <taxon>Eukaryota</taxon>
        <taxon>Fungi</taxon>
        <taxon>Dikarya</taxon>
        <taxon>Ascomycota</taxon>
        <taxon>Pezizomycotina</taxon>
        <taxon>Orbiliomycetes</taxon>
        <taxon>Orbiliales</taxon>
        <taxon>Orbiliaceae</taxon>
        <taxon>Dactylellina</taxon>
    </lineage>
</organism>
<keyword evidence="1" id="KW-0472">Membrane</keyword>
<reference evidence="2 3" key="1">
    <citation type="journal article" date="2013" name="PLoS Genet.">
        <title>Genomic mechanisms accounting for the adaptation to parasitism in nematode-trapping fungi.</title>
        <authorList>
            <person name="Meerupati T."/>
            <person name="Andersson K.M."/>
            <person name="Friman E."/>
            <person name="Kumar D."/>
            <person name="Tunlid A."/>
            <person name="Ahren D."/>
        </authorList>
    </citation>
    <scope>NUCLEOTIDE SEQUENCE [LARGE SCALE GENOMIC DNA]</scope>
    <source>
        <strain evidence="2 3">CBS 200.50</strain>
    </source>
</reference>
<evidence type="ECO:0000313" key="3">
    <source>
        <dbReference type="Proteomes" id="UP000015100"/>
    </source>
</evidence>
<reference evidence="3" key="2">
    <citation type="submission" date="2013-04" db="EMBL/GenBank/DDBJ databases">
        <title>Genomic mechanisms accounting for the adaptation to parasitism in nematode-trapping fungi.</title>
        <authorList>
            <person name="Ahren D.G."/>
        </authorList>
    </citation>
    <scope>NUCLEOTIDE SEQUENCE [LARGE SCALE GENOMIC DNA]</scope>
    <source>
        <strain evidence="3">CBS 200.50</strain>
    </source>
</reference>
<accession>S8A684</accession>
<evidence type="ECO:0000313" key="2">
    <source>
        <dbReference type="EMBL" id="EPS36646.1"/>
    </source>
</evidence>